<keyword evidence="5" id="KW-0547">Nucleotide-binding</keyword>
<keyword evidence="3" id="KW-1003">Cell membrane</keyword>
<dbReference type="GO" id="GO:0015421">
    <property type="term" value="F:ABC-type oligopeptide transporter activity"/>
    <property type="evidence" value="ECO:0007669"/>
    <property type="project" value="TreeGrafter"/>
</dbReference>
<dbReference type="GO" id="GO:0005524">
    <property type="term" value="F:ATP binding"/>
    <property type="evidence" value="ECO:0007669"/>
    <property type="project" value="UniProtKB-KW"/>
</dbReference>
<dbReference type="PROSITE" id="PS50929">
    <property type="entry name" value="ABC_TM1F"/>
    <property type="match status" value="1"/>
</dbReference>
<comment type="subcellular location">
    <subcellularLocation>
        <location evidence="1">Cell membrane</location>
        <topology evidence="1">Multi-pass membrane protein</topology>
    </subcellularLocation>
</comment>
<feature type="transmembrane region" description="Helical" evidence="9">
    <location>
        <begin position="42"/>
        <end position="60"/>
    </location>
</feature>
<dbReference type="Pfam" id="PF00005">
    <property type="entry name" value="ABC_tran"/>
    <property type="match status" value="1"/>
</dbReference>
<dbReference type="SUPFAM" id="SSF90123">
    <property type="entry name" value="ABC transporter transmembrane region"/>
    <property type="match status" value="1"/>
</dbReference>
<dbReference type="FunFam" id="3.40.50.300:FF:000221">
    <property type="entry name" value="Multidrug ABC transporter ATP-binding protein"/>
    <property type="match status" value="1"/>
</dbReference>
<dbReference type="GO" id="GO:0005886">
    <property type="term" value="C:plasma membrane"/>
    <property type="evidence" value="ECO:0007669"/>
    <property type="project" value="UniProtKB-SubCell"/>
</dbReference>
<keyword evidence="2" id="KW-0813">Transport</keyword>
<evidence type="ECO:0000256" key="3">
    <source>
        <dbReference type="ARBA" id="ARBA00022475"/>
    </source>
</evidence>
<protein>
    <recommendedName>
        <fullName evidence="14">ABC transporter ATP-binding protein</fullName>
    </recommendedName>
</protein>
<dbReference type="PROSITE" id="PS50893">
    <property type="entry name" value="ABC_TRANSPORTER_2"/>
    <property type="match status" value="1"/>
</dbReference>
<keyword evidence="7 9" id="KW-1133">Transmembrane helix</keyword>
<evidence type="ECO:0008006" key="14">
    <source>
        <dbReference type="Google" id="ProtNLM"/>
    </source>
</evidence>
<dbReference type="Gene3D" id="1.20.1560.10">
    <property type="entry name" value="ABC transporter type 1, transmembrane domain"/>
    <property type="match status" value="1"/>
</dbReference>
<evidence type="ECO:0000256" key="2">
    <source>
        <dbReference type="ARBA" id="ARBA00022448"/>
    </source>
</evidence>
<dbReference type="InterPro" id="IPR017871">
    <property type="entry name" value="ABC_transporter-like_CS"/>
</dbReference>
<keyword evidence="8 9" id="KW-0472">Membrane</keyword>
<dbReference type="EMBL" id="CP021434">
    <property type="protein sequence ID" value="ARU63773.1"/>
    <property type="molecule type" value="Genomic_DNA"/>
</dbReference>
<sequence length="579" mass="64664">MLFSLLASVVMGTLPIAALSVTKHLIDTVTDLVLKRSEQFSMALWLLLAQFLIVLLSSTVQKAQEYFNRKMEFRLDHVLQQQIMQKTSSVPYSYFDLPEFQDHLDRVNGGMGGRFLQPLKNVLEIGKSALVLLSFLGFLFTVHWSLVVISTVASIPIFFIQSGFGKRSFQLSVAQTKTTREAHYFSHLLKSRPAAGEVRLFRLAPHLMRRWSQKFLKNAAEQLSLQKKQQTAYVGLDGITALFYTLAAGVMVWLMRTSTVTVGDFVAIGQAVQGTQGSINSISQQMARLYESGLFIRDYFSLLHYEVPGVRQMKGTEPFPALVQGISVENVSYRYLQGRRDVLQNVSFTIRPGEKLALVGENGSGKTTLVKCLMGLYPVTDGQICFDGVNLDGIEEGALRKEINVIFQDFIRYQLSVRENIACSEIERYGDDERLAEAAEKSGAAQFVGRMAQGYDTYLGRMYRDGEDLSGGQWQKIALARAVFADAQVVILDEPTAALDPQAEREVFAQFERLTAGKTAIFISHRMAAARLADRIVVLKDGRVAEQGTHAELIALGGEYRRMYEMQAEWYGVETGGAV</sequence>
<evidence type="ECO:0000259" key="10">
    <source>
        <dbReference type="PROSITE" id="PS50893"/>
    </source>
</evidence>
<evidence type="ECO:0000256" key="7">
    <source>
        <dbReference type="ARBA" id="ARBA00022989"/>
    </source>
</evidence>
<proteinExistence type="predicted"/>
<dbReference type="SUPFAM" id="SSF52540">
    <property type="entry name" value="P-loop containing nucleoside triphosphate hydrolases"/>
    <property type="match status" value="1"/>
</dbReference>
<evidence type="ECO:0000256" key="6">
    <source>
        <dbReference type="ARBA" id="ARBA00022840"/>
    </source>
</evidence>
<evidence type="ECO:0000256" key="4">
    <source>
        <dbReference type="ARBA" id="ARBA00022692"/>
    </source>
</evidence>
<dbReference type="Gene3D" id="3.40.50.300">
    <property type="entry name" value="P-loop containing nucleotide triphosphate hydrolases"/>
    <property type="match status" value="1"/>
</dbReference>
<dbReference type="AlphaFoldDB" id="A0A1Y0IWR0"/>
<evidence type="ECO:0000256" key="5">
    <source>
        <dbReference type="ARBA" id="ARBA00022741"/>
    </source>
</evidence>
<organism evidence="12 13">
    <name type="scientific">Tumebacillus avium</name>
    <dbReference type="NCBI Taxonomy" id="1903704"/>
    <lineage>
        <taxon>Bacteria</taxon>
        <taxon>Bacillati</taxon>
        <taxon>Bacillota</taxon>
        <taxon>Bacilli</taxon>
        <taxon>Bacillales</taxon>
        <taxon>Alicyclobacillaceae</taxon>
        <taxon>Tumebacillus</taxon>
    </lineage>
</organism>
<evidence type="ECO:0000313" key="13">
    <source>
        <dbReference type="Proteomes" id="UP000195437"/>
    </source>
</evidence>
<dbReference type="InterPro" id="IPR027417">
    <property type="entry name" value="P-loop_NTPase"/>
</dbReference>
<gene>
    <name evidence="12" type="ORF">CBW65_03705</name>
</gene>
<dbReference type="Proteomes" id="UP000195437">
    <property type="component" value="Chromosome"/>
</dbReference>
<accession>A0A1Y0IWR0</accession>
<evidence type="ECO:0000256" key="9">
    <source>
        <dbReference type="SAM" id="Phobius"/>
    </source>
</evidence>
<keyword evidence="13" id="KW-1185">Reference proteome</keyword>
<feature type="domain" description="ABC transporter" evidence="10">
    <location>
        <begin position="326"/>
        <end position="566"/>
    </location>
</feature>
<dbReference type="PROSITE" id="PS00211">
    <property type="entry name" value="ABC_TRANSPORTER_1"/>
    <property type="match status" value="1"/>
</dbReference>
<dbReference type="KEGG" id="tum:CBW65_03705"/>
<feature type="domain" description="ABC transmembrane type-1" evidence="11">
    <location>
        <begin position="1"/>
        <end position="291"/>
    </location>
</feature>
<keyword evidence="4 9" id="KW-0812">Transmembrane</keyword>
<name>A0A1Y0IWR0_9BACL</name>
<dbReference type="InterPro" id="IPR003439">
    <property type="entry name" value="ABC_transporter-like_ATP-bd"/>
</dbReference>
<dbReference type="InterPro" id="IPR011527">
    <property type="entry name" value="ABC1_TM_dom"/>
</dbReference>
<dbReference type="SMART" id="SM00382">
    <property type="entry name" value="AAA"/>
    <property type="match status" value="1"/>
</dbReference>
<evidence type="ECO:0000313" key="12">
    <source>
        <dbReference type="EMBL" id="ARU63773.1"/>
    </source>
</evidence>
<dbReference type="InterPro" id="IPR039421">
    <property type="entry name" value="Type_1_exporter"/>
</dbReference>
<evidence type="ECO:0000256" key="1">
    <source>
        <dbReference type="ARBA" id="ARBA00004651"/>
    </source>
</evidence>
<dbReference type="InterPro" id="IPR036640">
    <property type="entry name" value="ABC1_TM_sf"/>
</dbReference>
<dbReference type="GO" id="GO:0016887">
    <property type="term" value="F:ATP hydrolysis activity"/>
    <property type="evidence" value="ECO:0007669"/>
    <property type="project" value="InterPro"/>
</dbReference>
<reference evidence="13" key="1">
    <citation type="submission" date="2017-05" db="EMBL/GenBank/DDBJ databases">
        <authorList>
            <person name="Sung H."/>
        </authorList>
    </citation>
    <scope>NUCLEOTIDE SEQUENCE [LARGE SCALE GENOMIC DNA]</scope>
    <source>
        <strain evidence="13">AR23208</strain>
    </source>
</reference>
<dbReference type="PANTHER" id="PTHR43394:SF1">
    <property type="entry name" value="ATP-BINDING CASSETTE SUB-FAMILY B MEMBER 10, MITOCHONDRIAL"/>
    <property type="match status" value="1"/>
</dbReference>
<dbReference type="InterPro" id="IPR003593">
    <property type="entry name" value="AAA+_ATPase"/>
</dbReference>
<dbReference type="Pfam" id="PF00664">
    <property type="entry name" value="ABC_membrane"/>
    <property type="match status" value="1"/>
</dbReference>
<evidence type="ECO:0000259" key="11">
    <source>
        <dbReference type="PROSITE" id="PS50929"/>
    </source>
</evidence>
<keyword evidence="6" id="KW-0067">ATP-binding</keyword>
<evidence type="ECO:0000256" key="8">
    <source>
        <dbReference type="ARBA" id="ARBA00023136"/>
    </source>
</evidence>
<dbReference type="OrthoDB" id="1240423at2"/>
<dbReference type="PANTHER" id="PTHR43394">
    <property type="entry name" value="ATP-DEPENDENT PERMEASE MDL1, MITOCHONDRIAL"/>
    <property type="match status" value="1"/>
</dbReference>